<dbReference type="PANTHER" id="PTHR43619:SF2">
    <property type="entry name" value="S-ADENOSYL-L-METHIONINE-DEPENDENT METHYLTRANSFERASES SUPERFAMILY PROTEIN"/>
    <property type="match status" value="1"/>
</dbReference>
<dbReference type="InterPro" id="IPR029063">
    <property type="entry name" value="SAM-dependent_MTases_sf"/>
</dbReference>
<evidence type="ECO:0000256" key="1">
    <source>
        <dbReference type="ARBA" id="ARBA00022603"/>
    </source>
</evidence>
<proteinExistence type="predicted"/>
<keyword evidence="4" id="KW-1185">Reference proteome</keyword>
<dbReference type="PIRSF" id="PIRSF028177">
    <property type="entry name" value="Polyketide_synth_Omtfrase_TcmP"/>
    <property type="match status" value="1"/>
</dbReference>
<name>A0ABP3MNS5_SACER</name>
<comment type="caution">
    <text evidence="3">The sequence shown here is derived from an EMBL/GenBank/DDBJ whole genome shotgun (WGS) entry which is preliminary data.</text>
</comment>
<protein>
    <submittedName>
        <fullName evidence="3">Class I SAM-dependent methyltransferase</fullName>
    </submittedName>
</protein>
<evidence type="ECO:0000313" key="4">
    <source>
        <dbReference type="Proteomes" id="UP001500729"/>
    </source>
</evidence>
<dbReference type="Pfam" id="PF04072">
    <property type="entry name" value="LCM"/>
    <property type="match status" value="1"/>
</dbReference>
<gene>
    <name evidence="3" type="ORF">GCM10009533_24010</name>
</gene>
<evidence type="ECO:0000313" key="3">
    <source>
        <dbReference type="EMBL" id="GAA0523921.1"/>
    </source>
</evidence>
<keyword evidence="2" id="KW-0808">Transferase</keyword>
<keyword evidence="1 3" id="KW-0489">Methyltransferase</keyword>
<dbReference type="EMBL" id="BAAAGS010000012">
    <property type="protein sequence ID" value="GAA0523921.1"/>
    <property type="molecule type" value="Genomic_DNA"/>
</dbReference>
<dbReference type="InterPro" id="IPR016874">
    <property type="entry name" value="TcmP-like"/>
</dbReference>
<organism evidence="3 4">
    <name type="scientific">Saccharopolyspora erythraea</name>
    <name type="common">Streptomyces erythraeus</name>
    <dbReference type="NCBI Taxonomy" id="1836"/>
    <lineage>
        <taxon>Bacteria</taxon>
        <taxon>Bacillati</taxon>
        <taxon>Actinomycetota</taxon>
        <taxon>Actinomycetes</taxon>
        <taxon>Pseudonocardiales</taxon>
        <taxon>Pseudonocardiaceae</taxon>
        <taxon>Saccharopolyspora</taxon>
    </lineage>
</organism>
<accession>A0ABP3MNS5</accession>
<sequence>MTEEIRLTGAQETLLGTLYAKGLDAARSDPVLGDTTATDVMDRVRYDFRRLKMSSGDRMSVVLRAKHLDDWVRDYLAAHPDATVLHLGCGLDGRAFRLALPPGVRWFDVDQPDVAELRQRLYPSPDDYDLIGSSVTDTGWLERVPADRTTLVVAEGLTMYLQPSDVLNLLRRIVDRFPGGEMMFDAVLPWTVRAAKYSGLLRATGASFGWGIADPRDLERQVPGLRLVVEQSLLELPEVERMPARDRLTARIMNTTPLLSNALRLLRYEY</sequence>
<dbReference type="GO" id="GO:0008168">
    <property type="term" value="F:methyltransferase activity"/>
    <property type="evidence" value="ECO:0007669"/>
    <property type="project" value="UniProtKB-KW"/>
</dbReference>
<dbReference type="GO" id="GO:0032259">
    <property type="term" value="P:methylation"/>
    <property type="evidence" value="ECO:0007669"/>
    <property type="project" value="UniProtKB-KW"/>
</dbReference>
<dbReference type="SUPFAM" id="SSF53335">
    <property type="entry name" value="S-adenosyl-L-methionine-dependent methyltransferases"/>
    <property type="match status" value="1"/>
</dbReference>
<dbReference type="RefSeq" id="WP_009943403.1">
    <property type="nucleotide sequence ID" value="NZ_BAAAGS010000012.1"/>
</dbReference>
<dbReference type="PANTHER" id="PTHR43619">
    <property type="entry name" value="S-ADENOSYL-L-METHIONINE-DEPENDENT METHYLTRANSFERASE YKTD-RELATED"/>
    <property type="match status" value="1"/>
</dbReference>
<reference evidence="4" key="1">
    <citation type="journal article" date="2019" name="Int. J. Syst. Evol. Microbiol.">
        <title>The Global Catalogue of Microorganisms (GCM) 10K type strain sequencing project: providing services to taxonomists for standard genome sequencing and annotation.</title>
        <authorList>
            <consortium name="The Broad Institute Genomics Platform"/>
            <consortium name="The Broad Institute Genome Sequencing Center for Infectious Disease"/>
            <person name="Wu L."/>
            <person name="Ma J."/>
        </authorList>
    </citation>
    <scope>NUCLEOTIDE SEQUENCE [LARGE SCALE GENOMIC DNA]</scope>
    <source>
        <strain evidence="4">JCM 10303</strain>
    </source>
</reference>
<dbReference type="Gene3D" id="3.40.50.150">
    <property type="entry name" value="Vaccinia Virus protein VP39"/>
    <property type="match status" value="1"/>
</dbReference>
<dbReference type="Proteomes" id="UP001500729">
    <property type="component" value="Unassembled WGS sequence"/>
</dbReference>
<dbReference type="InterPro" id="IPR007213">
    <property type="entry name" value="Ppm1/Ppm2/Tcmp"/>
</dbReference>
<evidence type="ECO:0000256" key="2">
    <source>
        <dbReference type="ARBA" id="ARBA00022679"/>
    </source>
</evidence>